<organism evidence="4 5">
    <name type="scientific">Patella caerulea</name>
    <name type="common">Rayed Mediterranean limpet</name>
    <dbReference type="NCBI Taxonomy" id="87958"/>
    <lineage>
        <taxon>Eukaryota</taxon>
        <taxon>Metazoa</taxon>
        <taxon>Spiralia</taxon>
        <taxon>Lophotrochozoa</taxon>
        <taxon>Mollusca</taxon>
        <taxon>Gastropoda</taxon>
        <taxon>Patellogastropoda</taxon>
        <taxon>Patelloidea</taxon>
        <taxon>Patellidae</taxon>
        <taxon>Patella</taxon>
    </lineage>
</organism>
<dbReference type="InterPro" id="IPR027417">
    <property type="entry name" value="P-loop_NTPase"/>
</dbReference>
<evidence type="ECO:0000256" key="2">
    <source>
        <dbReference type="SAM" id="SignalP"/>
    </source>
</evidence>
<dbReference type="CDD" id="cd00009">
    <property type="entry name" value="AAA"/>
    <property type="match status" value="1"/>
</dbReference>
<feature type="domain" description="Torsin-1A C-terminal" evidence="3">
    <location>
        <begin position="285"/>
        <end position="347"/>
    </location>
</feature>
<dbReference type="SUPFAM" id="SSF52540">
    <property type="entry name" value="P-loop containing nucleoside triphosphate hydrolases"/>
    <property type="match status" value="1"/>
</dbReference>
<sequence>MKRRIINRKKQVTLFLLLLFLVSPVNCLGPFSNFYKEVAGAVTGFVASVYYSVKSKFGSECDHYWITKNTTGLQSVLDKKLYGQHLVLQAVVSHVKAHVHNSNPPKALVLSFHGGTGTGKNHVSRIIAENVYKKGMKSKHVHLISATKEFPHSEMIHFYKNQLRNWIETNVSLCKHSMFIFDEMDKMPAGLLDTIKPYIDYYEELGGVNYRHAIFIFLSNAAGTDIINYSYKHWMSGEPRSNIKLKKIEAIITKSSVNAESQSGLWHSELISKHLVTAFLPFLPLEKTHVRECIKDTLVSRGYYNLSQHKIPEEIILEVLDELTFFPEGEELFSVTGCKRVAEKVDYVMTS</sequence>
<dbReference type="GO" id="GO:0005524">
    <property type="term" value="F:ATP binding"/>
    <property type="evidence" value="ECO:0007669"/>
    <property type="project" value="InterPro"/>
</dbReference>
<dbReference type="Proteomes" id="UP001347796">
    <property type="component" value="Unassembled WGS sequence"/>
</dbReference>
<dbReference type="InterPro" id="IPR010448">
    <property type="entry name" value="Torsin"/>
</dbReference>
<name>A0AAN8JF87_PATCE</name>
<evidence type="ECO:0000259" key="3">
    <source>
        <dbReference type="Pfam" id="PF21376"/>
    </source>
</evidence>
<evidence type="ECO:0000313" key="5">
    <source>
        <dbReference type="Proteomes" id="UP001347796"/>
    </source>
</evidence>
<accession>A0AAN8JF87</accession>
<dbReference type="InterPro" id="IPR049337">
    <property type="entry name" value="TOR1A_C"/>
</dbReference>
<dbReference type="Pfam" id="PF21376">
    <property type="entry name" value="TOR1A_C"/>
    <property type="match status" value="1"/>
</dbReference>
<dbReference type="EMBL" id="JAZGQO010000011">
    <property type="protein sequence ID" value="KAK6173453.1"/>
    <property type="molecule type" value="Genomic_DNA"/>
</dbReference>
<evidence type="ECO:0000256" key="1">
    <source>
        <dbReference type="ARBA" id="ARBA00006235"/>
    </source>
</evidence>
<keyword evidence="5" id="KW-1185">Reference proteome</keyword>
<reference evidence="4 5" key="1">
    <citation type="submission" date="2024-01" db="EMBL/GenBank/DDBJ databases">
        <title>The genome of the rayed Mediterranean limpet Patella caerulea (Linnaeus, 1758).</title>
        <authorList>
            <person name="Anh-Thu Weber A."/>
            <person name="Halstead-Nussloch G."/>
        </authorList>
    </citation>
    <scope>NUCLEOTIDE SEQUENCE [LARGE SCALE GENOMIC DNA]</scope>
    <source>
        <strain evidence="4">AATW-2023a</strain>
        <tissue evidence="4">Whole specimen</tissue>
    </source>
</reference>
<feature type="chain" id="PRO_5042947372" description="Torsin-1A C-terminal domain-containing protein" evidence="2">
    <location>
        <begin position="28"/>
        <end position="351"/>
    </location>
</feature>
<dbReference type="GO" id="GO:0016887">
    <property type="term" value="F:ATP hydrolysis activity"/>
    <property type="evidence" value="ECO:0007669"/>
    <property type="project" value="InterPro"/>
</dbReference>
<dbReference type="FunFam" id="3.40.50.300:FF:002370">
    <property type="entry name" value="Torsin family 3, member A"/>
    <property type="match status" value="1"/>
</dbReference>
<dbReference type="AlphaFoldDB" id="A0AAN8JF87"/>
<dbReference type="PANTHER" id="PTHR10760:SF2">
    <property type="entry name" value="LD13476P-RELATED"/>
    <property type="match status" value="1"/>
</dbReference>
<dbReference type="Gene3D" id="3.40.50.300">
    <property type="entry name" value="P-loop containing nucleotide triphosphate hydrolases"/>
    <property type="match status" value="1"/>
</dbReference>
<feature type="signal peptide" evidence="2">
    <location>
        <begin position="1"/>
        <end position="27"/>
    </location>
</feature>
<dbReference type="GO" id="GO:0012505">
    <property type="term" value="C:endomembrane system"/>
    <property type="evidence" value="ECO:0007669"/>
    <property type="project" value="UniProtKB-ARBA"/>
</dbReference>
<protein>
    <recommendedName>
        <fullName evidence="3">Torsin-1A C-terminal domain-containing protein</fullName>
    </recommendedName>
</protein>
<comment type="similarity">
    <text evidence="1">Belongs to the ClpA/ClpB family. Torsin subfamily.</text>
</comment>
<dbReference type="GO" id="GO:0071218">
    <property type="term" value="P:cellular response to misfolded protein"/>
    <property type="evidence" value="ECO:0007669"/>
    <property type="project" value="TreeGrafter"/>
</dbReference>
<keyword evidence="2" id="KW-0732">Signal</keyword>
<dbReference type="GO" id="GO:0005737">
    <property type="term" value="C:cytoplasm"/>
    <property type="evidence" value="ECO:0007669"/>
    <property type="project" value="UniProtKB-ARBA"/>
</dbReference>
<proteinExistence type="inferred from homology"/>
<gene>
    <name evidence="4" type="ORF">SNE40_016899</name>
</gene>
<evidence type="ECO:0000313" key="4">
    <source>
        <dbReference type="EMBL" id="KAK6173453.1"/>
    </source>
</evidence>
<comment type="caution">
    <text evidence="4">The sequence shown here is derived from an EMBL/GenBank/DDBJ whole genome shotgun (WGS) entry which is preliminary data.</text>
</comment>
<dbReference type="Pfam" id="PF06309">
    <property type="entry name" value="Torsin"/>
    <property type="match status" value="1"/>
</dbReference>
<dbReference type="PANTHER" id="PTHR10760">
    <property type="entry name" value="TORSIN"/>
    <property type="match status" value="1"/>
</dbReference>